<accession>A0A6A6B5W6</accession>
<dbReference type="Proteomes" id="UP000799438">
    <property type="component" value="Unassembled WGS sequence"/>
</dbReference>
<proteinExistence type="predicted"/>
<dbReference type="EMBL" id="ML995495">
    <property type="protein sequence ID" value="KAF2138644.1"/>
    <property type="molecule type" value="Genomic_DNA"/>
</dbReference>
<organism evidence="1 2">
    <name type="scientific">Aplosporella prunicola CBS 121167</name>
    <dbReference type="NCBI Taxonomy" id="1176127"/>
    <lineage>
        <taxon>Eukaryota</taxon>
        <taxon>Fungi</taxon>
        <taxon>Dikarya</taxon>
        <taxon>Ascomycota</taxon>
        <taxon>Pezizomycotina</taxon>
        <taxon>Dothideomycetes</taxon>
        <taxon>Dothideomycetes incertae sedis</taxon>
        <taxon>Botryosphaeriales</taxon>
        <taxon>Aplosporellaceae</taxon>
        <taxon>Aplosporella</taxon>
    </lineage>
</organism>
<evidence type="ECO:0000313" key="2">
    <source>
        <dbReference type="Proteomes" id="UP000799438"/>
    </source>
</evidence>
<dbReference type="RefSeq" id="XP_033394357.1">
    <property type="nucleotide sequence ID" value="XM_033540977.1"/>
</dbReference>
<keyword evidence="2" id="KW-1185">Reference proteome</keyword>
<dbReference type="AlphaFoldDB" id="A0A6A6B5W6"/>
<evidence type="ECO:0000313" key="1">
    <source>
        <dbReference type="EMBL" id="KAF2138644.1"/>
    </source>
</evidence>
<name>A0A6A6B5W6_9PEZI</name>
<dbReference type="OrthoDB" id="2157530at2759"/>
<protein>
    <submittedName>
        <fullName evidence="1">Uncharacterized protein</fullName>
    </submittedName>
</protein>
<reference evidence="1" key="1">
    <citation type="journal article" date="2020" name="Stud. Mycol.">
        <title>101 Dothideomycetes genomes: a test case for predicting lifestyles and emergence of pathogens.</title>
        <authorList>
            <person name="Haridas S."/>
            <person name="Albert R."/>
            <person name="Binder M."/>
            <person name="Bloem J."/>
            <person name="Labutti K."/>
            <person name="Salamov A."/>
            <person name="Andreopoulos B."/>
            <person name="Baker S."/>
            <person name="Barry K."/>
            <person name="Bills G."/>
            <person name="Bluhm B."/>
            <person name="Cannon C."/>
            <person name="Castanera R."/>
            <person name="Culley D."/>
            <person name="Daum C."/>
            <person name="Ezra D."/>
            <person name="Gonzalez J."/>
            <person name="Henrissat B."/>
            <person name="Kuo A."/>
            <person name="Liang C."/>
            <person name="Lipzen A."/>
            <person name="Lutzoni F."/>
            <person name="Magnuson J."/>
            <person name="Mondo S."/>
            <person name="Nolan M."/>
            <person name="Ohm R."/>
            <person name="Pangilinan J."/>
            <person name="Park H.-J."/>
            <person name="Ramirez L."/>
            <person name="Alfaro M."/>
            <person name="Sun H."/>
            <person name="Tritt A."/>
            <person name="Yoshinaga Y."/>
            <person name="Zwiers L.-H."/>
            <person name="Turgeon B."/>
            <person name="Goodwin S."/>
            <person name="Spatafora J."/>
            <person name="Crous P."/>
            <person name="Grigoriev I."/>
        </authorList>
    </citation>
    <scope>NUCLEOTIDE SEQUENCE</scope>
    <source>
        <strain evidence="1">CBS 121167</strain>
    </source>
</reference>
<dbReference type="GeneID" id="54298473"/>
<gene>
    <name evidence="1" type="ORF">K452DRAFT_290297</name>
</gene>
<sequence length="95" mass="11206">MPSILRPQENGDYRFCGQCYVHGIMYGEVIDMWERGELGEQETFRLVWFRFVMGREVFDLPSRNGVRSLVEFGAFWRFIWFIVVCTSSPSSAFSF</sequence>